<evidence type="ECO:0000256" key="6">
    <source>
        <dbReference type="ARBA" id="ARBA00022737"/>
    </source>
</evidence>
<evidence type="ECO:0000259" key="11">
    <source>
        <dbReference type="PROSITE" id="PS50035"/>
    </source>
</evidence>
<keyword evidence="5" id="KW-0964">Secreted</keyword>
<keyword evidence="8" id="KW-0443">Lipid metabolism</keyword>
<protein>
    <recommendedName>
        <fullName evidence="4">Phospholipase D</fullName>
    </recommendedName>
    <alternativeName>
        <fullName evidence="9">Choline phosphatase</fullName>
    </alternativeName>
</protein>
<proteinExistence type="predicted"/>
<gene>
    <name evidence="12" type="ORF">G7077_02010</name>
</gene>
<dbReference type="EMBL" id="CP049869">
    <property type="protein sequence ID" value="QIK77867.1"/>
    <property type="molecule type" value="Genomic_DNA"/>
</dbReference>
<sequence length="491" mass="55038">MTRRVKSSPLLHPGRNCWRVERAERAALVVDAADYFHHVRKAMLQAKKQILLIGWDFDTRIELDDADDEAPATLGSFISFLAKCRPDLCIYVLRWDLGATKLLARGTTVFRLINWVRTKGITFKLDAAHPTGASHHQKIVVIDDNLAFCGGIDMTATRWDTRAHRDDDEGRKRPTTGRRYGPWHDATMAVDGAAAKALGDLARERWARAGGKPIEPPTAEGDSWPPELEPQFQKVDVAVARTRGEFKQFPEVREIEALYLDMIAAAKRYVYFENQYFASRVVAEAIGKRLKEKDGPEFVVVNPNKVEGFMEDEVMRPARTKVTRTLQDLDRHDRFRIYTPVTEGGEDIYVHSKIGIVDDRMIRVGSANINNRSMGLDSECDLLIDADGNAGKGISPQIHAILCDLLGEHLGKEASAIEALLNDGGSLIACVERMRGKGRTLRPLEMKELSALEAEIAETEMLDPEKAGEYFDTAKKPGLLGRLKRLRHPFA</sequence>
<comment type="catalytic activity">
    <reaction evidence="1">
        <text>a 1,2-diacyl-sn-glycero-3-phosphocholine + H2O = a 1,2-diacyl-sn-glycero-3-phosphate + choline + H(+)</text>
        <dbReference type="Rhea" id="RHEA:14445"/>
        <dbReference type="ChEBI" id="CHEBI:15354"/>
        <dbReference type="ChEBI" id="CHEBI:15377"/>
        <dbReference type="ChEBI" id="CHEBI:15378"/>
        <dbReference type="ChEBI" id="CHEBI:57643"/>
        <dbReference type="ChEBI" id="CHEBI:58608"/>
        <dbReference type="EC" id="3.1.4.4"/>
    </reaction>
</comment>
<evidence type="ECO:0000256" key="9">
    <source>
        <dbReference type="ARBA" id="ARBA00029594"/>
    </source>
</evidence>
<dbReference type="CDD" id="cd09143">
    <property type="entry name" value="PLDc_vPLD1_2_like_bac_2"/>
    <property type="match status" value="1"/>
</dbReference>
<dbReference type="Pfam" id="PF00614">
    <property type="entry name" value="PLDc"/>
    <property type="match status" value="1"/>
</dbReference>
<evidence type="ECO:0000256" key="1">
    <source>
        <dbReference type="ARBA" id="ARBA00000798"/>
    </source>
</evidence>
<dbReference type="PROSITE" id="PS50035">
    <property type="entry name" value="PLD"/>
    <property type="match status" value="2"/>
</dbReference>
<comment type="function">
    <text evidence="2">Could be a virulence factor.</text>
</comment>
<dbReference type="GO" id="GO:0009395">
    <property type="term" value="P:phospholipid catabolic process"/>
    <property type="evidence" value="ECO:0007669"/>
    <property type="project" value="TreeGrafter"/>
</dbReference>
<evidence type="ECO:0000313" key="13">
    <source>
        <dbReference type="Proteomes" id="UP000503222"/>
    </source>
</evidence>
<feature type="domain" description="PLD phosphodiesterase" evidence="11">
    <location>
        <begin position="346"/>
        <end position="373"/>
    </location>
</feature>
<organism evidence="12 13">
    <name type="scientific">Sphingomonas piscis</name>
    <dbReference type="NCBI Taxonomy" id="2714943"/>
    <lineage>
        <taxon>Bacteria</taxon>
        <taxon>Pseudomonadati</taxon>
        <taxon>Pseudomonadota</taxon>
        <taxon>Alphaproteobacteria</taxon>
        <taxon>Sphingomonadales</taxon>
        <taxon>Sphingomonadaceae</taxon>
        <taxon>Sphingomonas</taxon>
    </lineage>
</organism>
<evidence type="ECO:0000256" key="8">
    <source>
        <dbReference type="ARBA" id="ARBA00023098"/>
    </source>
</evidence>
<dbReference type="InterPro" id="IPR025202">
    <property type="entry name" value="PLD-like_dom"/>
</dbReference>
<evidence type="ECO:0000256" key="3">
    <source>
        <dbReference type="ARBA" id="ARBA00004613"/>
    </source>
</evidence>
<evidence type="ECO:0000313" key="12">
    <source>
        <dbReference type="EMBL" id="QIK77867.1"/>
    </source>
</evidence>
<dbReference type="CDD" id="cd09140">
    <property type="entry name" value="PLDc_vPLD1_2_like_bac_1"/>
    <property type="match status" value="1"/>
</dbReference>
<name>A0A6G7YMB2_9SPHN</name>
<feature type="domain" description="PLD phosphodiesterase" evidence="11">
    <location>
        <begin position="131"/>
        <end position="158"/>
    </location>
</feature>
<accession>A0A6G7YMB2</accession>
<dbReference type="Pfam" id="PF13091">
    <property type="entry name" value="PLDc_2"/>
    <property type="match status" value="1"/>
</dbReference>
<dbReference type="SMART" id="SM00155">
    <property type="entry name" value="PLDc"/>
    <property type="match status" value="2"/>
</dbReference>
<evidence type="ECO:0000256" key="4">
    <source>
        <dbReference type="ARBA" id="ARBA00018392"/>
    </source>
</evidence>
<dbReference type="KEGG" id="spii:G7077_02010"/>
<dbReference type="RefSeq" id="WP_166410262.1">
    <property type="nucleotide sequence ID" value="NZ_CP049869.1"/>
</dbReference>
<evidence type="ECO:0000256" key="7">
    <source>
        <dbReference type="ARBA" id="ARBA00022801"/>
    </source>
</evidence>
<feature type="compositionally biased region" description="Basic and acidic residues" evidence="10">
    <location>
        <begin position="163"/>
        <end position="172"/>
    </location>
</feature>
<dbReference type="InterPro" id="IPR001736">
    <property type="entry name" value="PLipase_D/transphosphatidylase"/>
</dbReference>
<dbReference type="PANTHER" id="PTHR18896">
    <property type="entry name" value="PHOSPHOLIPASE D"/>
    <property type="match status" value="1"/>
</dbReference>
<dbReference type="GO" id="GO:0005576">
    <property type="term" value="C:extracellular region"/>
    <property type="evidence" value="ECO:0007669"/>
    <property type="project" value="UniProtKB-SubCell"/>
</dbReference>
<evidence type="ECO:0000256" key="2">
    <source>
        <dbReference type="ARBA" id="ARBA00003145"/>
    </source>
</evidence>
<keyword evidence="7" id="KW-0378">Hydrolase</keyword>
<feature type="region of interest" description="Disordered" evidence="10">
    <location>
        <begin position="209"/>
        <end position="228"/>
    </location>
</feature>
<dbReference type="PANTHER" id="PTHR18896:SF76">
    <property type="entry name" value="PHOSPHOLIPASE"/>
    <property type="match status" value="1"/>
</dbReference>
<dbReference type="InterPro" id="IPR015679">
    <property type="entry name" value="PLipase_D_fam"/>
</dbReference>
<dbReference type="GO" id="GO:0004630">
    <property type="term" value="F:phospholipase D activity"/>
    <property type="evidence" value="ECO:0007669"/>
    <property type="project" value="UniProtKB-EC"/>
</dbReference>
<keyword evidence="6" id="KW-0677">Repeat</keyword>
<dbReference type="Proteomes" id="UP000503222">
    <property type="component" value="Chromosome"/>
</dbReference>
<dbReference type="AlphaFoldDB" id="A0A6G7YMB2"/>
<evidence type="ECO:0000256" key="5">
    <source>
        <dbReference type="ARBA" id="ARBA00022525"/>
    </source>
</evidence>
<reference evidence="12 13" key="1">
    <citation type="submission" date="2020-03" db="EMBL/GenBank/DDBJ databases">
        <title>Sphingomonas sp. nov., isolated from fish.</title>
        <authorList>
            <person name="Hyun D.-W."/>
            <person name="Bae J.-W."/>
        </authorList>
    </citation>
    <scope>NUCLEOTIDE SEQUENCE [LARGE SCALE GENOMIC DNA]</scope>
    <source>
        <strain evidence="12 13">HDW15B</strain>
    </source>
</reference>
<dbReference type="Gene3D" id="3.30.870.10">
    <property type="entry name" value="Endonuclease Chain A"/>
    <property type="match status" value="2"/>
</dbReference>
<keyword evidence="13" id="KW-1185">Reference proteome</keyword>
<dbReference type="SUPFAM" id="SSF56024">
    <property type="entry name" value="Phospholipase D/nuclease"/>
    <property type="match status" value="2"/>
</dbReference>
<comment type="subcellular location">
    <subcellularLocation>
        <location evidence="3">Secreted</location>
    </subcellularLocation>
</comment>
<evidence type="ECO:0000256" key="10">
    <source>
        <dbReference type="SAM" id="MobiDB-lite"/>
    </source>
</evidence>
<feature type="region of interest" description="Disordered" evidence="10">
    <location>
        <begin position="163"/>
        <end position="182"/>
    </location>
</feature>